<keyword evidence="2" id="KW-1133">Transmembrane helix</keyword>
<organism evidence="4 5">
    <name type="scientific">Jiangella mangrovi</name>
    <dbReference type="NCBI Taxonomy" id="1524084"/>
    <lineage>
        <taxon>Bacteria</taxon>
        <taxon>Bacillati</taxon>
        <taxon>Actinomycetota</taxon>
        <taxon>Actinomycetes</taxon>
        <taxon>Jiangellales</taxon>
        <taxon>Jiangellaceae</taxon>
        <taxon>Jiangella</taxon>
    </lineage>
</organism>
<feature type="domain" description="Oxidoreductase molybdopterin-binding" evidence="3">
    <location>
        <begin position="257"/>
        <end position="407"/>
    </location>
</feature>
<dbReference type="GO" id="GO:0043546">
    <property type="term" value="F:molybdopterin cofactor binding"/>
    <property type="evidence" value="ECO:0007669"/>
    <property type="project" value="TreeGrafter"/>
</dbReference>
<dbReference type="SUPFAM" id="SSF56524">
    <property type="entry name" value="Oxidoreductase molybdopterin-binding domain"/>
    <property type="match status" value="1"/>
</dbReference>
<dbReference type="EMBL" id="JACHMM010000001">
    <property type="protein sequence ID" value="MBB5788730.1"/>
    <property type="molecule type" value="Genomic_DNA"/>
</dbReference>
<feature type="transmembrane region" description="Helical" evidence="2">
    <location>
        <begin position="21"/>
        <end position="43"/>
    </location>
</feature>
<evidence type="ECO:0000313" key="5">
    <source>
        <dbReference type="Proteomes" id="UP000542813"/>
    </source>
</evidence>
<dbReference type="AlphaFoldDB" id="A0A7W9GRJ5"/>
<dbReference type="PANTHER" id="PTHR19372">
    <property type="entry name" value="SULFITE REDUCTASE"/>
    <property type="match status" value="1"/>
</dbReference>
<sequence>MTDSVTAAPETAPPATPHRPWWPPALAGVLSLGLGLAAAEVVAGALGRAETPVVAVGEEFIDHTPSWLKDFAIQTFGTHDKTALLVGMGVVLVVLGALIGLLTARRKGWGMLAATALLVIAGFAVNSRPDTTMADLIPTVAAGIVALPTLSWLVGKATGPTTPQPQLTPSPPSAPTRRSFLTAAGITAGLAVVGSGLGQLLGARRAGVETSRDDLASTIDLPRATPPDGVDLVVDGGEPWRTPNQDFYRIDTALSEPLVRAEDWTLRVHGMVENEVELDYDQLVGMGLESRWLTLNCVSNEVGGHLIGNALWTGIPIADVLALARPTADADAVRSTSQDGWTAGTPLDVLTDGRDALFAVGMNGQPLPVAHGFPVRMIVPGLYGYVSATKWVVELEVTRFADFEAYWTTRGWAEKGPVKVASRIDVPNSRAHVDAGTVAVAGVAWAQHRGIDAVEVRVDDGDWNAARLAAVPSADTWRQWVWEWDAEPGEHRLTVRATTADGEVQTSEEAPPVPDGASGWHTIDVTVDG</sequence>
<feature type="transmembrane region" description="Helical" evidence="2">
    <location>
        <begin position="137"/>
        <end position="155"/>
    </location>
</feature>
<protein>
    <submittedName>
        <fullName evidence="4">DMSO/TMAO reductase YedYZ molybdopterin-dependent catalytic subunit</fullName>
    </submittedName>
</protein>
<feature type="transmembrane region" description="Helical" evidence="2">
    <location>
        <begin position="180"/>
        <end position="202"/>
    </location>
</feature>
<dbReference type="Gene3D" id="2.60.40.650">
    <property type="match status" value="1"/>
</dbReference>
<reference evidence="4 5" key="1">
    <citation type="submission" date="2020-08" db="EMBL/GenBank/DDBJ databases">
        <title>Sequencing the genomes of 1000 actinobacteria strains.</title>
        <authorList>
            <person name="Klenk H.-P."/>
        </authorList>
    </citation>
    <scope>NUCLEOTIDE SEQUENCE [LARGE SCALE GENOMIC DNA]</scope>
    <source>
        <strain evidence="4 5">DSM 102122</strain>
    </source>
</reference>
<name>A0A7W9GRJ5_9ACTN</name>
<comment type="caution">
    <text evidence="4">The sequence shown here is derived from an EMBL/GenBank/DDBJ whole genome shotgun (WGS) entry which is preliminary data.</text>
</comment>
<evidence type="ECO:0000256" key="1">
    <source>
        <dbReference type="SAM" id="MobiDB-lite"/>
    </source>
</evidence>
<keyword evidence="2" id="KW-0472">Membrane</keyword>
<dbReference type="PANTHER" id="PTHR19372:SF7">
    <property type="entry name" value="SULFITE OXIDASE, MITOCHONDRIAL"/>
    <property type="match status" value="1"/>
</dbReference>
<proteinExistence type="predicted"/>
<dbReference type="GO" id="GO:0020037">
    <property type="term" value="F:heme binding"/>
    <property type="evidence" value="ECO:0007669"/>
    <property type="project" value="TreeGrafter"/>
</dbReference>
<dbReference type="InterPro" id="IPR014756">
    <property type="entry name" value="Ig_E-set"/>
</dbReference>
<dbReference type="Proteomes" id="UP000542813">
    <property type="component" value="Unassembled WGS sequence"/>
</dbReference>
<evidence type="ECO:0000313" key="4">
    <source>
        <dbReference type="EMBL" id="MBB5788730.1"/>
    </source>
</evidence>
<dbReference type="GO" id="GO:0008482">
    <property type="term" value="F:sulfite oxidase activity"/>
    <property type="evidence" value="ECO:0007669"/>
    <property type="project" value="TreeGrafter"/>
</dbReference>
<keyword evidence="5" id="KW-1185">Reference proteome</keyword>
<evidence type="ECO:0000256" key="2">
    <source>
        <dbReference type="SAM" id="Phobius"/>
    </source>
</evidence>
<feature type="transmembrane region" description="Helical" evidence="2">
    <location>
        <begin position="108"/>
        <end position="125"/>
    </location>
</feature>
<keyword evidence="2" id="KW-0812">Transmembrane</keyword>
<dbReference type="InterPro" id="IPR000572">
    <property type="entry name" value="OxRdtase_Mopterin-bd_dom"/>
</dbReference>
<gene>
    <name evidence="4" type="ORF">HD601_003305</name>
</gene>
<dbReference type="RefSeq" id="WP_221441047.1">
    <property type="nucleotide sequence ID" value="NZ_JACHMM010000001.1"/>
</dbReference>
<dbReference type="Pfam" id="PF00174">
    <property type="entry name" value="Oxidored_molyb"/>
    <property type="match status" value="1"/>
</dbReference>
<dbReference type="InterPro" id="IPR036374">
    <property type="entry name" value="OxRdtase_Mopterin-bd_sf"/>
</dbReference>
<accession>A0A7W9GRJ5</accession>
<dbReference type="SUPFAM" id="SSF81296">
    <property type="entry name" value="E set domains"/>
    <property type="match status" value="1"/>
</dbReference>
<dbReference type="Gene3D" id="3.90.420.10">
    <property type="entry name" value="Oxidoreductase, molybdopterin-binding domain"/>
    <property type="match status" value="1"/>
</dbReference>
<feature type="region of interest" description="Disordered" evidence="1">
    <location>
        <begin position="500"/>
        <end position="519"/>
    </location>
</feature>
<evidence type="ECO:0000259" key="3">
    <source>
        <dbReference type="Pfam" id="PF00174"/>
    </source>
</evidence>
<feature type="transmembrane region" description="Helical" evidence="2">
    <location>
        <begin position="83"/>
        <end position="102"/>
    </location>
</feature>
<dbReference type="GO" id="GO:0006790">
    <property type="term" value="P:sulfur compound metabolic process"/>
    <property type="evidence" value="ECO:0007669"/>
    <property type="project" value="TreeGrafter"/>
</dbReference>